<feature type="domain" description="PUM-HD" evidence="9">
    <location>
        <begin position="337"/>
        <end position="681"/>
    </location>
</feature>
<accession>A0A016U3P5</accession>
<keyword evidence="11" id="KW-1185">Reference proteome</keyword>
<dbReference type="InterPro" id="IPR016024">
    <property type="entry name" value="ARM-type_fold"/>
</dbReference>
<dbReference type="PANTHER" id="PTHR12537">
    <property type="entry name" value="RNA BINDING PROTEIN PUMILIO-RELATED"/>
    <property type="match status" value="1"/>
</dbReference>
<feature type="repeat" description="Pumilio" evidence="7">
    <location>
        <begin position="465"/>
        <end position="500"/>
    </location>
</feature>
<feature type="transmembrane region" description="Helical" evidence="8">
    <location>
        <begin position="749"/>
        <end position="774"/>
    </location>
</feature>
<name>A0A016U3P5_9BILA</name>
<evidence type="ECO:0000256" key="8">
    <source>
        <dbReference type="SAM" id="Phobius"/>
    </source>
</evidence>
<evidence type="ECO:0000256" key="4">
    <source>
        <dbReference type="ARBA" id="ARBA00022737"/>
    </source>
</evidence>
<dbReference type="AlphaFoldDB" id="A0A016U3P5"/>
<dbReference type="SUPFAM" id="SSF48371">
    <property type="entry name" value="ARM repeat"/>
    <property type="match status" value="1"/>
</dbReference>
<keyword evidence="5" id="KW-0221">Differentiation</keyword>
<dbReference type="GO" id="GO:0005634">
    <property type="term" value="C:nucleus"/>
    <property type="evidence" value="ECO:0007669"/>
    <property type="project" value="TreeGrafter"/>
</dbReference>
<dbReference type="InterPro" id="IPR001313">
    <property type="entry name" value="Pumilio_RNA-bd_rpt"/>
</dbReference>
<evidence type="ECO:0000256" key="1">
    <source>
        <dbReference type="ARBA" id="ARBA00004496"/>
    </source>
</evidence>
<keyword evidence="4" id="KW-0677">Repeat</keyword>
<evidence type="ECO:0000313" key="11">
    <source>
        <dbReference type="Proteomes" id="UP000024635"/>
    </source>
</evidence>
<evidence type="ECO:0000256" key="7">
    <source>
        <dbReference type="PROSITE-ProRule" id="PRU00317"/>
    </source>
</evidence>
<evidence type="ECO:0000256" key="2">
    <source>
        <dbReference type="ARBA" id="ARBA00022473"/>
    </source>
</evidence>
<dbReference type="CDD" id="cd07920">
    <property type="entry name" value="Pumilio"/>
    <property type="match status" value="1"/>
</dbReference>
<feature type="repeat" description="Pumilio" evidence="7">
    <location>
        <begin position="577"/>
        <end position="612"/>
    </location>
</feature>
<organism evidence="10 11">
    <name type="scientific">Ancylostoma ceylanicum</name>
    <dbReference type="NCBI Taxonomy" id="53326"/>
    <lineage>
        <taxon>Eukaryota</taxon>
        <taxon>Metazoa</taxon>
        <taxon>Ecdysozoa</taxon>
        <taxon>Nematoda</taxon>
        <taxon>Chromadorea</taxon>
        <taxon>Rhabditida</taxon>
        <taxon>Rhabditina</taxon>
        <taxon>Rhabditomorpha</taxon>
        <taxon>Strongyloidea</taxon>
        <taxon>Ancylostomatidae</taxon>
        <taxon>Ancylostomatinae</taxon>
        <taxon>Ancylostoma</taxon>
    </lineage>
</organism>
<dbReference type="PROSITE" id="PS50303">
    <property type="entry name" value="PUM_HD"/>
    <property type="match status" value="1"/>
</dbReference>
<comment type="subcellular location">
    <subcellularLocation>
        <location evidence="1">Cytoplasm</location>
    </subcellularLocation>
</comment>
<dbReference type="EMBL" id="JARK01001396">
    <property type="protein sequence ID" value="EYC09551.1"/>
    <property type="molecule type" value="Genomic_DNA"/>
</dbReference>
<dbReference type="FunFam" id="1.25.10.10:FF:000004">
    <property type="entry name" value="Pumilio homolog 1 isoform 2"/>
    <property type="match status" value="1"/>
</dbReference>
<evidence type="ECO:0000256" key="6">
    <source>
        <dbReference type="ARBA" id="ARBA00022884"/>
    </source>
</evidence>
<dbReference type="PROSITE" id="PS50302">
    <property type="entry name" value="PUM"/>
    <property type="match status" value="8"/>
</dbReference>
<feature type="transmembrane region" description="Helical" evidence="8">
    <location>
        <begin position="795"/>
        <end position="821"/>
    </location>
</feature>
<dbReference type="InterPro" id="IPR033712">
    <property type="entry name" value="Pumilio_RNA-bd"/>
</dbReference>
<dbReference type="Proteomes" id="UP000024635">
    <property type="component" value="Unassembled WGS sequence"/>
</dbReference>
<dbReference type="GO" id="GO:0005737">
    <property type="term" value="C:cytoplasm"/>
    <property type="evidence" value="ECO:0007669"/>
    <property type="project" value="UniProtKB-SubCell"/>
</dbReference>
<dbReference type="GO" id="GO:0003730">
    <property type="term" value="F:mRNA 3'-UTR binding"/>
    <property type="evidence" value="ECO:0007669"/>
    <property type="project" value="TreeGrafter"/>
</dbReference>
<evidence type="ECO:0000256" key="3">
    <source>
        <dbReference type="ARBA" id="ARBA00022490"/>
    </source>
</evidence>
<gene>
    <name evidence="10" type="primary">Acey_s0060.g3181</name>
    <name evidence="10" type="ORF">Y032_0060g3181</name>
</gene>
<dbReference type="GO" id="GO:0010608">
    <property type="term" value="P:post-transcriptional regulation of gene expression"/>
    <property type="evidence" value="ECO:0007669"/>
    <property type="project" value="TreeGrafter"/>
</dbReference>
<sequence>MAEPQWSNGFNPNVWNGVPPGRVDHSVSKPIMVANANNASQAASPHSESYGPGVLQMVVDNVLSGSPASVNAKFGPPSTRGEVSLRIIDGKSEDKRNDTGPVGLPIPYGVPMFNPPGVEAQGGTPDFQMAPFLFQGGHVIGGNTAMPFGSGSPAAPGFGYGAWSGMYPPHQAPTTSSSDECMKKAGGMPIGGPGTVSTNMFSTSPPFAYQNPMLGVTNSLSNLSIGGPQITSPLRADQPFPGGSNALPNLAAPHMMYMQYNQSNPQTPTLGNSPTFFGSAINGIQNMSLAPGSALSGYAGSRAPFFNAQPQQNNVSPFNGMHQRRLMDDNGPRVPGNRSHILEDFRNNRTPPLQITDILSHVVEFAKDQHGSRFIQQKLERASVKEKQLLFDEVLANAHALMVDVFGNYVIQKFFEFGTPEQKAALGRSLKGNVMNLALQMYGCRVIQKAMESIDESLQLEILKEMEGHVLKCVKDQNGNHVVQKVIEKVKPERLQFIINTFTKNGPDTITQLSMHPYGCRVIQRVLEHCSEEQKRPVLEALHANMSTLIVDQYGNYVVQHVIEHGSNQDRDRIVQEVAGNVLRYAQHKFASNVIEKCLICAGSHHKTLLIDEVCGTPNDPQPPILLMMKDQFANYVVQKMLDIADPVYRKKMMYAIKPHIPVLRKYSYGKHIITFQLIGGALNMRSEQDCAALSLNITEERPELGRFYTFSTDLMKAVVGTLDRKTKEEVMKAIKSSLLSSRVIQGHIWTNGIFLFLFLSAVLVAILIVAIFISRMVRKWTKLRRRMKRKSRTLFGSVVVLVLGLIVSCFCIGIFSKWIFNFQTSDELRDAMTSYSANEMDLEAYVKSVLCSTLQAKNTALNTFKKQYNPIYSALQNYTQLVQGFHVSKQMLSSVVSLTENCNQSQLDDLREYVKNMPETRHEVFVPVASATLRGLGAFERWLKDMFSSYNSRLKEVRIKPIN</sequence>
<feature type="repeat" description="Pumilio" evidence="7">
    <location>
        <begin position="541"/>
        <end position="576"/>
    </location>
</feature>
<proteinExistence type="predicted"/>
<feature type="repeat" description="Pumilio" evidence="7">
    <location>
        <begin position="501"/>
        <end position="540"/>
    </location>
</feature>
<dbReference type="OrthoDB" id="668540at2759"/>
<feature type="repeat" description="Pumilio" evidence="7">
    <location>
        <begin position="429"/>
        <end position="464"/>
    </location>
</feature>
<dbReference type="GO" id="GO:0030154">
    <property type="term" value="P:cell differentiation"/>
    <property type="evidence" value="ECO:0007669"/>
    <property type="project" value="UniProtKB-KW"/>
</dbReference>
<keyword evidence="3" id="KW-0963">Cytoplasm</keyword>
<protein>
    <recommendedName>
        <fullName evidence="9">PUM-HD domain-containing protein</fullName>
    </recommendedName>
</protein>
<dbReference type="Pfam" id="PF00806">
    <property type="entry name" value="PUF"/>
    <property type="match status" value="8"/>
</dbReference>
<keyword evidence="8" id="KW-0472">Membrane</keyword>
<evidence type="ECO:0000313" key="10">
    <source>
        <dbReference type="EMBL" id="EYC09551.1"/>
    </source>
</evidence>
<reference evidence="11" key="1">
    <citation type="journal article" date="2015" name="Nat. Genet.">
        <title>The genome and transcriptome of the zoonotic hookworm Ancylostoma ceylanicum identify infection-specific gene families.</title>
        <authorList>
            <person name="Schwarz E.M."/>
            <person name="Hu Y."/>
            <person name="Antoshechkin I."/>
            <person name="Miller M.M."/>
            <person name="Sternberg P.W."/>
            <person name="Aroian R.V."/>
        </authorList>
    </citation>
    <scope>NUCLEOTIDE SEQUENCE</scope>
    <source>
        <strain evidence="11">HY135</strain>
    </source>
</reference>
<evidence type="ECO:0000259" key="9">
    <source>
        <dbReference type="PROSITE" id="PS50303"/>
    </source>
</evidence>
<keyword evidence="8" id="KW-0812">Transmembrane</keyword>
<dbReference type="Gene3D" id="1.25.10.10">
    <property type="entry name" value="Leucine-rich Repeat Variant"/>
    <property type="match status" value="1"/>
</dbReference>
<dbReference type="PANTHER" id="PTHR12537:SF12">
    <property type="entry name" value="MATERNAL PROTEIN PUMILIO"/>
    <property type="match status" value="1"/>
</dbReference>
<keyword evidence="6" id="KW-0694">RNA-binding</keyword>
<feature type="repeat" description="Pumilio" evidence="7">
    <location>
        <begin position="357"/>
        <end position="392"/>
    </location>
</feature>
<dbReference type="SMART" id="SM00025">
    <property type="entry name" value="Pumilio"/>
    <property type="match status" value="8"/>
</dbReference>
<evidence type="ECO:0000256" key="5">
    <source>
        <dbReference type="ARBA" id="ARBA00022782"/>
    </source>
</evidence>
<feature type="repeat" description="Pumilio" evidence="7">
    <location>
        <begin position="393"/>
        <end position="428"/>
    </location>
</feature>
<dbReference type="InterPro" id="IPR011989">
    <property type="entry name" value="ARM-like"/>
</dbReference>
<keyword evidence="8" id="KW-1133">Transmembrane helix</keyword>
<dbReference type="STRING" id="53326.A0A016U3P5"/>
<dbReference type="InterPro" id="IPR033133">
    <property type="entry name" value="PUM-HD"/>
</dbReference>
<keyword evidence="2" id="KW-0217">Developmental protein</keyword>
<feature type="repeat" description="Pumilio" evidence="7">
    <location>
        <begin position="620"/>
        <end position="655"/>
    </location>
</feature>
<comment type="caution">
    <text evidence="10">The sequence shown here is derived from an EMBL/GenBank/DDBJ whole genome shotgun (WGS) entry which is preliminary data.</text>
</comment>